<dbReference type="EMBL" id="FNAP01000004">
    <property type="protein sequence ID" value="SDE20707.1"/>
    <property type="molecule type" value="Genomic_DNA"/>
</dbReference>
<keyword evidence="7" id="KW-0472">Membrane</keyword>
<comment type="function">
    <text evidence="1">May be required for disulfide bond formation in some proteins.</text>
</comment>
<reference evidence="9 10" key="1">
    <citation type="submission" date="2016-10" db="EMBL/GenBank/DDBJ databases">
        <authorList>
            <person name="de Groot N.N."/>
        </authorList>
    </citation>
    <scope>NUCLEOTIDE SEQUENCE [LARGE SCALE GENOMIC DNA]</scope>
    <source>
        <strain evidence="9 10">ATCC 700224</strain>
    </source>
</reference>
<evidence type="ECO:0000256" key="7">
    <source>
        <dbReference type="SAM" id="Phobius"/>
    </source>
</evidence>
<organism evidence="9 10">
    <name type="scientific">Rhodospira trueperi</name>
    <dbReference type="NCBI Taxonomy" id="69960"/>
    <lineage>
        <taxon>Bacteria</taxon>
        <taxon>Pseudomonadati</taxon>
        <taxon>Pseudomonadota</taxon>
        <taxon>Alphaproteobacteria</taxon>
        <taxon>Rhodospirillales</taxon>
        <taxon>Rhodospirillaceae</taxon>
        <taxon>Rhodospira</taxon>
    </lineage>
</organism>
<dbReference type="OrthoDB" id="8478320at2"/>
<keyword evidence="7" id="KW-1133">Transmembrane helix</keyword>
<dbReference type="RefSeq" id="WP_092784569.1">
    <property type="nucleotide sequence ID" value="NZ_FNAP01000004.1"/>
</dbReference>
<accession>A0A1G7B1H5</accession>
<gene>
    <name evidence="9" type="ORF">SAMN05421720_104180</name>
</gene>
<evidence type="ECO:0000256" key="4">
    <source>
        <dbReference type="ARBA" id="ARBA00023002"/>
    </source>
</evidence>
<dbReference type="SUPFAM" id="SSF52833">
    <property type="entry name" value="Thioredoxin-like"/>
    <property type="match status" value="1"/>
</dbReference>
<dbReference type="PROSITE" id="PS51352">
    <property type="entry name" value="THIOREDOXIN_2"/>
    <property type="match status" value="1"/>
</dbReference>
<dbReference type="InterPro" id="IPR036249">
    <property type="entry name" value="Thioredoxin-like_sf"/>
</dbReference>
<dbReference type="GO" id="GO:0015036">
    <property type="term" value="F:disulfide oxidoreductase activity"/>
    <property type="evidence" value="ECO:0007669"/>
    <property type="project" value="UniProtKB-ARBA"/>
</dbReference>
<evidence type="ECO:0000256" key="6">
    <source>
        <dbReference type="ARBA" id="ARBA00023284"/>
    </source>
</evidence>
<keyword evidence="7" id="KW-0812">Transmembrane</keyword>
<sequence length="229" mass="24509">MSQTPSRRRLPLAIVAITILTLAGVGALYAVVMPASSDATEPEPAKADGPIVEALPYEPHTWGDADAPVEILEFSSYTCGHCGHFHQDTFPVLKERYIDTGKARLVLVDFPLDNVAGAVSLVTHCAPPEVGRKLSEIFYADQQAWMTRTPAESIAGIARLGGMAPEDVDACLTNEDLYQSILDGRSLADARYDISGTPTFVINGEILRGAHDAEEMSAVIDAALEQAGE</sequence>
<evidence type="ECO:0000313" key="10">
    <source>
        <dbReference type="Proteomes" id="UP000199412"/>
    </source>
</evidence>
<keyword evidence="10" id="KW-1185">Reference proteome</keyword>
<keyword evidence="4" id="KW-0560">Oxidoreductase</keyword>
<evidence type="ECO:0000256" key="3">
    <source>
        <dbReference type="ARBA" id="ARBA00022729"/>
    </source>
</evidence>
<dbReference type="InterPro" id="IPR013766">
    <property type="entry name" value="Thioredoxin_domain"/>
</dbReference>
<evidence type="ECO:0000259" key="8">
    <source>
        <dbReference type="PROSITE" id="PS51352"/>
    </source>
</evidence>
<evidence type="ECO:0000256" key="2">
    <source>
        <dbReference type="ARBA" id="ARBA00005791"/>
    </source>
</evidence>
<evidence type="ECO:0000313" key="9">
    <source>
        <dbReference type="EMBL" id="SDE20707.1"/>
    </source>
</evidence>
<dbReference type="Gene3D" id="3.40.30.10">
    <property type="entry name" value="Glutaredoxin"/>
    <property type="match status" value="1"/>
</dbReference>
<comment type="similarity">
    <text evidence="2">Belongs to the thioredoxin family. DsbA subfamily.</text>
</comment>
<dbReference type="AlphaFoldDB" id="A0A1G7B1H5"/>
<keyword evidence="5" id="KW-1015">Disulfide bond</keyword>
<dbReference type="Proteomes" id="UP000199412">
    <property type="component" value="Unassembled WGS sequence"/>
</dbReference>
<dbReference type="PROSITE" id="PS00194">
    <property type="entry name" value="THIOREDOXIN_1"/>
    <property type="match status" value="1"/>
</dbReference>
<dbReference type="InterPro" id="IPR017937">
    <property type="entry name" value="Thioredoxin_CS"/>
</dbReference>
<keyword evidence="3" id="KW-0732">Signal</keyword>
<dbReference type="GO" id="GO:0016853">
    <property type="term" value="F:isomerase activity"/>
    <property type="evidence" value="ECO:0007669"/>
    <property type="project" value="UniProtKB-KW"/>
</dbReference>
<evidence type="ECO:0000256" key="5">
    <source>
        <dbReference type="ARBA" id="ARBA00023157"/>
    </source>
</evidence>
<feature type="domain" description="Thioredoxin" evidence="8">
    <location>
        <begin position="30"/>
        <end position="225"/>
    </location>
</feature>
<name>A0A1G7B1H5_9PROT</name>
<evidence type="ECO:0000256" key="1">
    <source>
        <dbReference type="ARBA" id="ARBA00003565"/>
    </source>
</evidence>
<dbReference type="PANTHER" id="PTHR13887:SF14">
    <property type="entry name" value="DISULFIDE BOND FORMATION PROTEIN D"/>
    <property type="match status" value="1"/>
</dbReference>
<dbReference type="InterPro" id="IPR012336">
    <property type="entry name" value="Thioredoxin-like_fold"/>
</dbReference>
<proteinExistence type="inferred from homology"/>
<feature type="transmembrane region" description="Helical" evidence="7">
    <location>
        <begin position="12"/>
        <end position="32"/>
    </location>
</feature>
<dbReference type="STRING" id="69960.SAMN05421720_104180"/>
<dbReference type="Pfam" id="PF13462">
    <property type="entry name" value="Thioredoxin_4"/>
    <property type="match status" value="1"/>
</dbReference>
<dbReference type="PANTHER" id="PTHR13887">
    <property type="entry name" value="GLUTATHIONE S-TRANSFERASE KAPPA"/>
    <property type="match status" value="1"/>
</dbReference>
<protein>
    <submittedName>
        <fullName evidence="9">Protein-disulfide isomerase</fullName>
    </submittedName>
</protein>
<keyword evidence="6" id="KW-0676">Redox-active center</keyword>
<keyword evidence="9" id="KW-0413">Isomerase</keyword>